<dbReference type="GO" id="GO:1990904">
    <property type="term" value="C:ribonucleoprotein complex"/>
    <property type="evidence" value="ECO:0007669"/>
    <property type="project" value="UniProtKB-KW"/>
</dbReference>
<keyword evidence="6" id="KW-0539">Nucleus</keyword>
<evidence type="ECO:0000256" key="5">
    <source>
        <dbReference type="ARBA" id="ARBA00022884"/>
    </source>
</evidence>
<organism evidence="10 12">
    <name type="scientific">Medicago truncatula</name>
    <name type="common">Barrel medic</name>
    <name type="synonym">Medicago tribuloides</name>
    <dbReference type="NCBI Taxonomy" id="3880"/>
    <lineage>
        <taxon>Eukaryota</taxon>
        <taxon>Viridiplantae</taxon>
        <taxon>Streptophyta</taxon>
        <taxon>Embryophyta</taxon>
        <taxon>Tracheophyta</taxon>
        <taxon>Spermatophyta</taxon>
        <taxon>Magnoliopsida</taxon>
        <taxon>eudicotyledons</taxon>
        <taxon>Gunneridae</taxon>
        <taxon>Pentapetalae</taxon>
        <taxon>rosids</taxon>
        <taxon>fabids</taxon>
        <taxon>Fabales</taxon>
        <taxon>Fabaceae</taxon>
        <taxon>Papilionoideae</taxon>
        <taxon>50 kb inversion clade</taxon>
        <taxon>NPAAA clade</taxon>
        <taxon>Hologalegina</taxon>
        <taxon>IRL clade</taxon>
        <taxon>Trifolieae</taxon>
        <taxon>Medicago</taxon>
    </lineage>
</organism>
<comment type="subcellular location">
    <subcellularLocation>
        <location evidence="1">Nucleus</location>
        <location evidence="1">Nucleolus</location>
    </subcellularLocation>
</comment>
<dbReference type="GO" id="GO:0005730">
    <property type="term" value="C:nucleolus"/>
    <property type="evidence" value="ECO:0007669"/>
    <property type="project" value="UniProtKB-SubCell"/>
</dbReference>
<keyword evidence="4" id="KW-0698">rRNA processing</keyword>
<evidence type="ECO:0000313" key="12">
    <source>
        <dbReference type="Proteomes" id="UP000002051"/>
    </source>
</evidence>
<dbReference type="AlphaFoldDB" id="G7ZYM7"/>
<reference evidence="10 12" key="2">
    <citation type="journal article" date="2014" name="BMC Genomics">
        <title>An improved genome release (version Mt4.0) for the model legume Medicago truncatula.</title>
        <authorList>
            <person name="Tang H."/>
            <person name="Krishnakumar V."/>
            <person name="Bidwell S."/>
            <person name="Rosen B."/>
            <person name="Chan A."/>
            <person name="Zhou S."/>
            <person name="Gentzbittel L."/>
            <person name="Childs K.L."/>
            <person name="Yandell M."/>
            <person name="Gundlach H."/>
            <person name="Mayer K.F."/>
            <person name="Schwartz D.C."/>
            <person name="Town C.D."/>
        </authorList>
    </citation>
    <scope>GENOME REANNOTATION</scope>
    <source>
        <strain evidence="10">A17</strain>
        <strain evidence="11 12">cv. Jemalong A17</strain>
    </source>
</reference>
<dbReference type="HOGENOM" id="CLU_2444217_0_0_1"/>
<dbReference type="STRING" id="3880.G7ZYM7"/>
<dbReference type="PANTHER" id="PTHR12581:SF0">
    <property type="entry name" value="KRR1 SMALL SUBUNIT PROCESSOME COMPONENT HOMOLOG"/>
    <property type="match status" value="1"/>
</dbReference>
<dbReference type="InterPro" id="IPR036612">
    <property type="entry name" value="KH_dom_type_1_sf"/>
</dbReference>
<accession>G7ZYM7</accession>
<keyword evidence="3" id="KW-0690">Ribosome biogenesis</keyword>
<dbReference type="Gene3D" id="3.30.1370.10">
    <property type="entry name" value="K Homology domain, type 1"/>
    <property type="match status" value="1"/>
</dbReference>
<evidence type="ECO:0000313" key="10">
    <source>
        <dbReference type="EMBL" id="KEH26031.1"/>
    </source>
</evidence>
<dbReference type="eggNOG" id="KOG2874">
    <property type="taxonomic scope" value="Eukaryota"/>
</dbReference>
<evidence type="ECO:0000256" key="4">
    <source>
        <dbReference type="ARBA" id="ARBA00022552"/>
    </source>
</evidence>
<dbReference type="PANTHER" id="PTHR12581">
    <property type="entry name" value="HIV-1 REV BINDING PROTEIN 2, 3"/>
    <property type="match status" value="1"/>
</dbReference>
<keyword evidence="7" id="KW-0687">Ribonucleoprotein</keyword>
<evidence type="ECO:0000256" key="7">
    <source>
        <dbReference type="ARBA" id="ARBA00023274"/>
    </source>
</evidence>
<reference evidence="10 12" key="1">
    <citation type="journal article" date="2011" name="Nature">
        <title>The Medicago genome provides insight into the evolution of rhizobial symbioses.</title>
        <authorList>
            <person name="Young N.D."/>
            <person name="Debelle F."/>
            <person name="Oldroyd G.E."/>
            <person name="Geurts R."/>
            <person name="Cannon S.B."/>
            <person name="Udvardi M.K."/>
            <person name="Benedito V.A."/>
            <person name="Mayer K.F."/>
            <person name="Gouzy J."/>
            <person name="Schoof H."/>
            <person name="Van de Peer Y."/>
            <person name="Proost S."/>
            <person name="Cook D.R."/>
            <person name="Meyers B.C."/>
            <person name="Spannagl M."/>
            <person name="Cheung F."/>
            <person name="De Mita S."/>
            <person name="Krishnakumar V."/>
            <person name="Gundlach H."/>
            <person name="Zhou S."/>
            <person name="Mudge J."/>
            <person name="Bharti A.K."/>
            <person name="Murray J.D."/>
            <person name="Naoumkina M.A."/>
            <person name="Rosen B."/>
            <person name="Silverstein K.A."/>
            <person name="Tang H."/>
            <person name="Rombauts S."/>
            <person name="Zhao P.X."/>
            <person name="Zhou P."/>
            <person name="Barbe V."/>
            <person name="Bardou P."/>
            <person name="Bechner M."/>
            <person name="Bellec A."/>
            <person name="Berger A."/>
            <person name="Berges H."/>
            <person name="Bidwell S."/>
            <person name="Bisseling T."/>
            <person name="Choisne N."/>
            <person name="Couloux A."/>
            <person name="Denny R."/>
            <person name="Deshpande S."/>
            <person name="Dai X."/>
            <person name="Doyle J.J."/>
            <person name="Dudez A.M."/>
            <person name="Farmer A.D."/>
            <person name="Fouteau S."/>
            <person name="Franken C."/>
            <person name="Gibelin C."/>
            <person name="Gish J."/>
            <person name="Goldstein S."/>
            <person name="Gonzalez A.J."/>
            <person name="Green P.J."/>
            <person name="Hallab A."/>
            <person name="Hartog M."/>
            <person name="Hua A."/>
            <person name="Humphray S.J."/>
            <person name="Jeong D.H."/>
            <person name="Jing Y."/>
            <person name="Jocker A."/>
            <person name="Kenton S.M."/>
            <person name="Kim D.J."/>
            <person name="Klee K."/>
            <person name="Lai H."/>
            <person name="Lang C."/>
            <person name="Lin S."/>
            <person name="Macmil S.L."/>
            <person name="Magdelenat G."/>
            <person name="Matthews L."/>
            <person name="McCorrison J."/>
            <person name="Monaghan E.L."/>
            <person name="Mun J.H."/>
            <person name="Najar F.Z."/>
            <person name="Nicholson C."/>
            <person name="Noirot C."/>
            <person name="O'Bleness M."/>
            <person name="Paule C.R."/>
            <person name="Poulain J."/>
            <person name="Prion F."/>
            <person name="Qin B."/>
            <person name="Qu C."/>
            <person name="Retzel E.F."/>
            <person name="Riddle C."/>
            <person name="Sallet E."/>
            <person name="Samain S."/>
            <person name="Samson N."/>
            <person name="Sanders I."/>
            <person name="Saurat O."/>
            <person name="Scarpelli C."/>
            <person name="Schiex T."/>
            <person name="Segurens B."/>
            <person name="Severin A.J."/>
            <person name="Sherrier D.J."/>
            <person name="Shi R."/>
            <person name="Sims S."/>
            <person name="Singer S.R."/>
            <person name="Sinharoy S."/>
            <person name="Sterck L."/>
            <person name="Viollet A."/>
            <person name="Wang B.B."/>
            <person name="Wang K."/>
            <person name="Wang M."/>
            <person name="Wang X."/>
            <person name="Warfsmann J."/>
            <person name="Weissenbach J."/>
            <person name="White D.D."/>
            <person name="White J.D."/>
            <person name="Wiley G.B."/>
            <person name="Wincker P."/>
            <person name="Xing Y."/>
            <person name="Yang L."/>
            <person name="Yao Z."/>
            <person name="Ying F."/>
            <person name="Zhai J."/>
            <person name="Zhou L."/>
            <person name="Zuber A."/>
            <person name="Denarie J."/>
            <person name="Dixon R.A."/>
            <person name="May G.D."/>
            <person name="Schwartz D.C."/>
            <person name="Rogers J."/>
            <person name="Quetier F."/>
            <person name="Town C.D."/>
            <person name="Roe B.A."/>
        </authorList>
    </citation>
    <scope>NUCLEOTIDE SEQUENCE [LARGE SCALE GENOMIC DNA]</scope>
    <source>
        <strain evidence="10">A17</strain>
        <strain evidence="11 12">cv. Jemalong A17</strain>
    </source>
</reference>
<evidence type="ECO:0000256" key="6">
    <source>
        <dbReference type="ARBA" id="ARBA00023242"/>
    </source>
</evidence>
<evidence type="ECO:0000256" key="8">
    <source>
        <dbReference type="ARBA" id="ARBA00032993"/>
    </source>
</evidence>
<feature type="domain" description="KRR1 small subunit processome component first KH" evidence="9">
    <location>
        <begin position="31"/>
        <end position="77"/>
    </location>
</feature>
<dbReference type="GO" id="GO:0003723">
    <property type="term" value="F:RNA binding"/>
    <property type="evidence" value="ECO:0007669"/>
    <property type="project" value="UniProtKB-KW"/>
</dbReference>
<keyword evidence="5" id="KW-0694">RNA-binding</keyword>
<dbReference type="Proteomes" id="UP000002051">
    <property type="component" value="Chromosome 6"/>
</dbReference>
<dbReference type="InterPro" id="IPR041174">
    <property type="entry name" value="KRR1-like_KH1"/>
</dbReference>
<dbReference type="EnsemblPlants" id="KEH26031">
    <property type="protein sequence ID" value="KEH26031"/>
    <property type="gene ID" value="MTR_6g040240"/>
</dbReference>
<proteinExistence type="inferred from homology"/>
<dbReference type="GO" id="GO:0006364">
    <property type="term" value="P:rRNA processing"/>
    <property type="evidence" value="ECO:0007669"/>
    <property type="project" value="UniProtKB-KW"/>
</dbReference>
<reference evidence="11" key="3">
    <citation type="submission" date="2015-04" db="UniProtKB">
        <authorList>
            <consortium name="EnsemblPlants"/>
        </authorList>
    </citation>
    <scope>IDENTIFICATION</scope>
    <source>
        <strain evidence="11">cv. Jemalong A17</strain>
    </source>
</reference>
<evidence type="ECO:0000313" key="11">
    <source>
        <dbReference type="EnsemblPlants" id="KEH26031"/>
    </source>
</evidence>
<comment type="similarity">
    <text evidence="2">Belongs to the KRR1 family.</text>
</comment>
<keyword evidence="12" id="KW-1185">Reference proteome</keyword>
<evidence type="ECO:0000256" key="2">
    <source>
        <dbReference type="ARBA" id="ARBA00009344"/>
    </source>
</evidence>
<dbReference type="Pfam" id="PF17903">
    <property type="entry name" value="KH_KRR1_1st"/>
    <property type="match status" value="1"/>
</dbReference>
<dbReference type="PaxDb" id="3880-AES84315"/>
<evidence type="ECO:0000256" key="3">
    <source>
        <dbReference type="ARBA" id="ARBA00022517"/>
    </source>
</evidence>
<sequence length="90" mass="10404">MPKGGSRDFHLWITCHVSLRVQSSTMLKNILFFPQYREKYLQEAWPLVKSSLKEFGISAELNLVEGSMTVSTTRKTKKLCWNMHETKPAS</sequence>
<evidence type="ECO:0000256" key="1">
    <source>
        <dbReference type="ARBA" id="ARBA00004604"/>
    </source>
</evidence>
<dbReference type="InterPro" id="IPR024166">
    <property type="entry name" value="rRNA_assembly_KRR1"/>
</dbReference>
<protein>
    <recommendedName>
        <fullName evidence="8">KRR-R motif-containing protein 1</fullName>
    </recommendedName>
</protein>
<gene>
    <name evidence="10" type="ordered locus">MTR_6g040240</name>
</gene>
<name>G7ZYM7_MEDTR</name>
<evidence type="ECO:0000259" key="9">
    <source>
        <dbReference type="Pfam" id="PF17903"/>
    </source>
</evidence>
<dbReference type="EMBL" id="CM001222">
    <property type="protein sequence ID" value="KEH26031.1"/>
    <property type="molecule type" value="Genomic_DNA"/>
</dbReference>